<keyword evidence="4" id="KW-0548">Nucleotidyltransferase</keyword>
<proteinExistence type="inferred from homology"/>
<dbReference type="GO" id="GO:0016779">
    <property type="term" value="F:nucleotidyltransferase activity"/>
    <property type="evidence" value="ECO:0007669"/>
    <property type="project" value="UniProtKB-KW"/>
</dbReference>
<evidence type="ECO:0000256" key="10">
    <source>
        <dbReference type="RuleBase" id="RU361228"/>
    </source>
</evidence>
<comment type="caution">
    <text evidence="11">The sequence shown here is derived from an EMBL/GenBank/DDBJ whole genome shotgun (WGS) entry which is preliminary data.</text>
</comment>
<dbReference type="PRINTS" id="PR00970">
    <property type="entry name" value="RIBTRNSFRASE"/>
</dbReference>
<evidence type="ECO:0000256" key="3">
    <source>
        <dbReference type="ARBA" id="ARBA00022679"/>
    </source>
</evidence>
<evidence type="ECO:0000256" key="4">
    <source>
        <dbReference type="ARBA" id="ARBA00022695"/>
    </source>
</evidence>
<sequence>WPLPSMAPLAHTLALLAMAVATAAIDVVHMNMVPDSFDDQYRGCRDKMMAVLPALNRSEQQQNKNFSQVWAKATAAWHNKKFTGSPLSSDQAIAIMAYTMNDVYEVFNNAVSIAGRSSQQYREKFHFKTLHFLLTDALATLRDSQGQQCCCVVRGVHNVQFKAQIGDIVRFGRFASTSLCKDTADYFGTDTVFQVHTCHGVDIRDFSVFPQEEEVLVPPFETFKVTDVTWDGKSPRIELRSAGTHSNYNCEWLQGDVTEGTTWGD</sequence>
<dbReference type="EMBL" id="VZRO01002378">
    <property type="protein sequence ID" value="NWV48307.1"/>
    <property type="molecule type" value="Genomic_DNA"/>
</dbReference>
<reference evidence="11 12" key="1">
    <citation type="submission" date="2019-09" db="EMBL/GenBank/DDBJ databases">
        <title>Bird 10,000 Genomes (B10K) Project - Family phase.</title>
        <authorList>
            <person name="Zhang G."/>
        </authorList>
    </citation>
    <scope>NUCLEOTIDE SEQUENCE [LARGE SCALE GENOMIC DNA]</scope>
    <source>
        <strain evidence="11">B10K-DU-029-47</strain>
        <tissue evidence="11">Heart</tissue>
    </source>
</reference>
<dbReference type="GO" id="GO:0005615">
    <property type="term" value="C:extracellular space"/>
    <property type="evidence" value="ECO:0007669"/>
    <property type="project" value="UniProtKB-ARBA"/>
</dbReference>
<dbReference type="PROSITE" id="PS01291">
    <property type="entry name" value="ART"/>
    <property type="match status" value="1"/>
</dbReference>
<comment type="catalytic activity">
    <reaction evidence="9 10">
        <text>L-arginyl-[protein] + NAD(+) = N(omega)-(ADP-D-ribosyl)-L-arginyl-[protein] + nicotinamide + H(+)</text>
        <dbReference type="Rhea" id="RHEA:19149"/>
        <dbReference type="Rhea" id="RHEA-COMP:10532"/>
        <dbReference type="Rhea" id="RHEA-COMP:15087"/>
        <dbReference type="ChEBI" id="CHEBI:15378"/>
        <dbReference type="ChEBI" id="CHEBI:17154"/>
        <dbReference type="ChEBI" id="CHEBI:29965"/>
        <dbReference type="ChEBI" id="CHEBI:57540"/>
        <dbReference type="ChEBI" id="CHEBI:142554"/>
        <dbReference type="EC" id="2.4.2.31"/>
    </reaction>
</comment>
<accession>A0A7K6FBT3</accession>
<dbReference type="EC" id="2.4.2.31" evidence="10"/>
<evidence type="ECO:0000256" key="8">
    <source>
        <dbReference type="ARBA" id="ARBA00023157"/>
    </source>
</evidence>
<protein>
    <recommendedName>
        <fullName evidence="10">NAD(P)(+)--arginine ADP-ribosyltransferase</fullName>
        <ecNumber evidence="10">2.4.2.31</ecNumber>
    </recommendedName>
    <alternativeName>
        <fullName evidence="10">Mono(ADP-ribosyl)transferase</fullName>
    </alternativeName>
</protein>
<organism evidence="11 12">
    <name type="scientific">Daphoenositta chrysoptera</name>
    <name type="common">varied sittella</name>
    <dbReference type="NCBI Taxonomy" id="254528"/>
    <lineage>
        <taxon>Eukaryota</taxon>
        <taxon>Metazoa</taxon>
        <taxon>Chordata</taxon>
        <taxon>Craniata</taxon>
        <taxon>Vertebrata</taxon>
        <taxon>Euteleostomi</taxon>
        <taxon>Archelosauria</taxon>
        <taxon>Archosauria</taxon>
        <taxon>Dinosauria</taxon>
        <taxon>Saurischia</taxon>
        <taxon>Theropoda</taxon>
        <taxon>Coelurosauria</taxon>
        <taxon>Aves</taxon>
        <taxon>Neognathae</taxon>
        <taxon>Neoaves</taxon>
        <taxon>Telluraves</taxon>
        <taxon>Australaves</taxon>
        <taxon>Passeriformes</taxon>
        <taxon>Corvoidea</taxon>
        <taxon>Pachycephalidae</taxon>
        <taxon>Daphoenositta</taxon>
    </lineage>
</organism>
<evidence type="ECO:0000256" key="6">
    <source>
        <dbReference type="ARBA" id="ARBA00022857"/>
    </source>
</evidence>
<feature type="signal peptide" evidence="10">
    <location>
        <begin position="1"/>
        <end position="24"/>
    </location>
</feature>
<gene>
    <name evidence="11" type="primary">Madprt_0</name>
    <name evidence="11" type="ORF">DAPCHR_R02704</name>
</gene>
<evidence type="ECO:0000256" key="9">
    <source>
        <dbReference type="ARBA" id="ARBA00047597"/>
    </source>
</evidence>
<keyword evidence="6 10" id="KW-0521">NADP</keyword>
<evidence type="ECO:0000256" key="5">
    <source>
        <dbReference type="ARBA" id="ARBA00022729"/>
    </source>
</evidence>
<feature type="non-terminal residue" evidence="11">
    <location>
        <position position="265"/>
    </location>
</feature>
<dbReference type="GO" id="GO:0003950">
    <property type="term" value="F:NAD+ poly-ADP-ribosyltransferase activity"/>
    <property type="evidence" value="ECO:0007669"/>
    <property type="project" value="UniProtKB-ARBA"/>
</dbReference>
<keyword evidence="5 10" id="KW-0732">Signal</keyword>
<dbReference type="GO" id="GO:0046677">
    <property type="term" value="P:response to antibiotic"/>
    <property type="evidence" value="ECO:0007669"/>
    <property type="project" value="UniProtKB-ARBA"/>
</dbReference>
<dbReference type="PANTHER" id="PTHR10339:SF1">
    <property type="entry name" value="ECTO-ADP-RIBOSYLTRANSFERASE 4"/>
    <property type="match status" value="1"/>
</dbReference>
<keyword evidence="2 10" id="KW-0328">Glycosyltransferase</keyword>
<evidence type="ECO:0000256" key="1">
    <source>
        <dbReference type="ARBA" id="ARBA00009558"/>
    </source>
</evidence>
<keyword evidence="8" id="KW-1015">Disulfide bond</keyword>
<comment type="similarity">
    <text evidence="1 10">Belongs to the Arg-specific ADP-ribosyltransferase family.</text>
</comment>
<dbReference type="GO" id="GO:0106274">
    <property type="term" value="F:NAD+-protein-arginine ADP-ribosyltransferase activity"/>
    <property type="evidence" value="ECO:0007669"/>
    <property type="project" value="UniProtKB-EC"/>
</dbReference>
<evidence type="ECO:0000256" key="7">
    <source>
        <dbReference type="ARBA" id="ARBA00023027"/>
    </source>
</evidence>
<feature type="non-terminal residue" evidence="11">
    <location>
        <position position="1"/>
    </location>
</feature>
<dbReference type="Gene3D" id="3.90.176.10">
    <property type="entry name" value="Toxin ADP-ribosyltransferase, Chain A, domain 1"/>
    <property type="match status" value="1"/>
</dbReference>
<dbReference type="PANTHER" id="PTHR10339">
    <property type="entry name" value="ADP-RIBOSYLTRANSFERASE"/>
    <property type="match status" value="1"/>
</dbReference>
<keyword evidence="12" id="KW-1185">Reference proteome</keyword>
<keyword evidence="7 10" id="KW-0520">NAD</keyword>
<name>A0A7K6FBT3_9CORV</name>
<dbReference type="PROSITE" id="PS51996">
    <property type="entry name" value="TR_MART"/>
    <property type="match status" value="1"/>
</dbReference>
<dbReference type="GO" id="GO:0044194">
    <property type="term" value="C:cytolytic granule"/>
    <property type="evidence" value="ECO:0007669"/>
    <property type="project" value="UniProtKB-ARBA"/>
</dbReference>
<dbReference type="InterPro" id="IPR000768">
    <property type="entry name" value="ART"/>
</dbReference>
<evidence type="ECO:0000256" key="2">
    <source>
        <dbReference type="ARBA" id="ARBA00022676"/>
    </source>
</evidence>
<dbReference type="Proteomes" id="UP000557315">
    <property type="component" value="Unassembled WGS sequence"/>
</dbReference>
<dbReference type="SUPFAM" id="SSF56399">
    <property type="entry name" value="ADP-ribosylation"/>
    <property type="match status" value="1"/>
</dbReference>
<dbReference type="FunFam" id="3.90.176.10:FF:000001">
    <property type="entry name" value="NAD(P)(+)--arginine ADP-ribosyltransferase"/>
    <property type="match status" value="1"/>
</dbReference>
<dbReference type="InterPro" id="IPR050999">
    <property type="entry name" value="ADP-ribosyltransferase_ARG"/>
</dbReference>
<evidence type="ECO:0000313" key="11">
    <source>
        <dbReference type="EMBL" id="NWV48307.1"/>
    </source>
</evidence>
<evidence type="ECO:0000313" key="12">
    <source>
        <dbReference type="Proteomes" id="UP000557315"/>
    </source>
</evidence>
<dbReference type="AlphaFoldDB" id="A0A7K6FBT3"/>
<feature type="chain" id="PRO_5029945365" description="NAD(P)(+)--arginine ADP-ribosyltransferase" evidence="10">
    <location>
        <begin position="25"/>
        <end position="265"/>
    </location>
</feature>
<keyword evidence="3 10" id="KW-0808">Transferase</keyword>
<dbReference type="Pfam" id="PF01129">
    <property type="entry name" value="ART"/>
    <property type="match status" value="1"/>
</dbReference>